<evidence type="ECO:0000313" key="6">
    <source>
        <dbReference type="Proteomes" id="UP000219563"/>
    </source>
</evidence>
<dbReference type="SUPFAM" id="SSF53850">
    <property type="entry name" value="Periplasmic binding protein-like II"/>
    <property type="match status" value="1"/>
</dbReference>
<evidence type="ECO:0000256" key="2">
    <source>
        <dbReference type="ARBA" id="ARBA00022448"/>
    </source>
</evidence>
<dbReference type="GO" id="GO:0015768">
    <property type="term" value="P:maltose transport"/>
    <property type="evidence" value="ECO:0007669"/>
    <property type="project" value="TreeGrafter"/>
</dbReference>
<sequence>MKRKILCSGLAIMMASSLMACGSSQSTSGDASTGTEGATQGDMDDAVITIWSPSDKESIENWWAEKIDEWNTAHPDMKAAREAIDRSDSYAYDNKIATAVTSNSLPSIFFVDGPQVSYYAANGLIVPITDYFSDSIDDFDPATQAQCTYDGELYAISATQSGVAFYYNKDLLKECGVDTDDLDSRTIDNPITWSEMAEIAEKCTTDSYVGTHIIMDHGEGIPYALEPMYISEGKDYISDDGTTADGYVNSDESVKTTAFLADLIAKGYANVDPITDEFLNGACATELGGSWDVATLEANATFDWGVTYYPVADDTHKAVSPCGDWSAAISKDCENVEATGEFLKWLMNTENVASYADAIAKPATRASAYDEECMASYAEGPRALFVEQLQNSAAPRPRTPSYATFSTDYAEAMSNIFSEAASTKAVDESYIKEQLDSVADSFAEDYNTYYAN</sequence>
<dbReference type="EMBL" id="OBMR01000002">
    <property type="protein sequence ID" value="SOB91076.1"/>
    <property type="molecule type" value="Genomic_DNA"/>
</dbReference>
<dbReference type="InterPro" id="IPR006059">
    <property type="entry name" value="SBP"/>
</dbReference>
<evidence type="ECO:0000256" key="4">
    <source>
        <dbReference type="SAM" id="SignalP"/>
    </source>
</evidence>
<reference evidence="5 6" key="1">
    <citation type="submission" date="2017-08" db="EMBL/GenBank/DDBJ databases">
        <authorList>
            <person name="de Groot N.N."/>
        </authorList>
    </citation>
    <scope>NUCLEOTIDE SEQUENCE [LARGE SCALE GENOMIC DNA]</scope>
    <source>
        <strain evidence="5 6">DSM 9787</strain>
    </source>
</reference>
<dbReference type="CDD" id="cd13585">
    <property type="entry name" value="PBP2_TMBP_like"/>
    <property type="match status" value="1"/>
</dbReference>
<dbReference type="GO" id="GO:1901982">
    <property type="term" value="F:maltose binding"/>
    <property type="evidence" value="ECO:0007669"/>
    <property type="project" value="TreeGrafter"/>
</dbReference>
<dbReference type="Proteomes" id="UP000219563">
    <property type="component" value="Unassembled WGS sequence"/>
</dbReference>
<feature type="signal peptide" evidence="4">
    <location>
        <begin position="1"/>
        <end position="20"/>
    </location>
</feature>
<feature type="chain" id="PRO_5039320012" evidence="4">
    <location>
        <begin position="21"/>
        <end position="452"/>
    </location>
</feature>
<dbReference type="AlphaFoldDB" id="A0A285RAD3"/>
<organism evidence="5 6">
    <name type="scientific">Pseudobutyrivibrio ruminis DSM 9787</name>
    <dbReference type="NCBI Taxonomy" id="1123011"/>
    <lineage>
        <taxon>Bacteria</taxon>
        <taxon>Bacillati</taxon>
        <taxon>Bacillota</taxon>
        <taxon>Clostridia</taxon>
        <taxon>Lachnospirales</taxon>
        <taxon>Lachnospiraceae</taxon>
        <taxon>Pseudobutyrivibrio</taxon>
    </lineage>
</organism>
<evidence type="ECO:0000313" key="5">
    <source>
        <dbReference type="EMBL" id="SOB91076.1"/>
    </source>
</evidence>
<keyword evidence="3 4" id="KW-0732">Signal</keyword>
<comment type="similarity">
    <text evidence="1">Belongs to the bacterial solute-binding protein 1 family.</text>
</comment>
<evidence type="ECO:0000256" key="1">
    <source>
        <dbReference type="ARBA" id="ARBA00008520"/>
    </source>
</evidence>
<dbReference type="PROSITE" id="PS51257">
    <property type="entry name" value="PROKAR_LIPOPROTEIN"/>
    <property type="match status" value="1"/>
</dbReference>
<dbReference type="GO" id="GO:0055052">
    <property type="term" value="C:ATP-binding cassette (ABC) transporter complex, substrate-binding subunit-containing"/>
    <property type="evidence" value="ECO:0007669"/>
    <property type="project" value="TreeGrafter"/>
</dbReference>
<evidence type="ECO:0000256" key="3">
    <source>
        <dbReference type="ARBA" id="ARBA00022729"/>
    </source>
</evidence>
<name>A0A285RAD3_9FIRM</name>
<gene>
    <name evidence="5" type="ORF">SAMN02910411_0692</name>
</gene>
<keyword evidence="2" id="KW-0813">Transport</keyword>
<dbReference type="Gene3D" id="3.40.190.10">
    <property type="entry name" value="Periplasmic binding protein-like II"/>
    <property type="match status" value="1"/>
</dbReference>
<dbReference type="RefSeq" id="WP_097075456.1">
    <property type="nucleotide sequence ID" value="NZ_OBMR01000002.1"/>
</dbReference>
<dbReference type="Pfam" id="PF13416">
    <property type="entry name" value="SBP_bac_8"/>
    <property type="match status" value="1"/>
</dbReference>
<protein>
    <submittedName>
        <fullName evidence="5">Extracellular solute-binding protein</fullName>
    </submittedName>
</protein>
<accession>A0A285RAD3</accession>
<proteinExistence type="inferred from homology"/>
<dbReference type="GO" id="GO:0042956">
    <property type="term" value="P:maltodextrin transmembrane transport"/>
    <property type="evidence" value="ECO:0007669"/>
    <property type="project" value="TreeGrafter"/>
</dbReference>
<dbReference type="PANTHER" id="PTHR30061">
    <property type="entry name" value="MALTOSE-BINDING PERIPLASMIC PROTEIN"/>
    <property type="match status" value="1"/>
</dbReference>
<dbReference type="PANTHER" id="PTHR30061:SF50">
    <property type="entry name" value="MALTOSE_MALTODEXTRIN-BINDING PERIPLASMIC PROTEIN"/>
    <property type="match status" value="1"/>
</dbReference>